<reference evidence="2" key="1">
    <citation type="submission" date="2021-02" db="EMBL/GenBank/DDBJ databases">
        <authorList>
            <person name="Nowell W R."/>
        </authorList>
    </citation>
    <scope>NUCLEOTIDE SEQUENCE</scope>
</reference>
<proteinExistence type="predicted"/>
<dbReference type="EMBL" id="CAJNOT010000476">
    <property type="protein sequence ID" value="CAF0995102.1"/>
    <property type="molecule type" value="Genomic_DNA"/>
</dbReference>
<organism evidence="2 3">
    <name type="scientific">Rotaria sordida</name>
    <dbReference type="NCBI Taxonomy" id="392033"/>
    <lineage>
        <taxon>Eukaryota</taxon>
        <taxon>Metazoa</taxon>
        <taxon>Spiralia</taxon>
        <taxon>Gnathifera</taxon>
        <taxon>Rotifera</taxon>
        <taxon>Eurotatoria</taxon>
        <taxon>Bdelloidea</taxon>
        <taxon>Philodinida</taxon>
        <taxon>Philodinidae</taxon>
        <taxon>Rotaria</taxon>
    </lineage>
</organism>
<comment type="caution">
    <text evidence="2">The sequence shown here is derived from an EMBL/GenBank/DDBJ whole genome shotgun (WGS) entry which is preliminary data.</text>
</comment>
<evidence type="ECO:0000313" key="3">
    <source>
        <dbReference type="Proteomes" id="UP000663864"/>
    </source>
</evidence>
<dbReference type="SUPFAM" id="SSF101898">
    <property type="entry name" value="NHL repeat"/>
    <property type="match status" value="1"/>
</dbReference>
<dbReference type="Gene3D" id="2.40.10.500">
    <property type="match status" value="3"/>
</dbReference>
<feature type="region of interest" description="Disordered" evidence="1">
    <location>
        <begin position="60"/>
        <end position="96"/>
    </location>
</feature>
<dbReference type="GO" id="GO:0008270">
    <property type="term" value="F:zinc ion binding"/>
    <property type="evidence" value="ECO:0007669"/>
    <property type="project" value="UniProtKB-KW"/>
</dbReference>
<dbReference type="PANTHER" id="PTHR24104:SF25">
    <property type="entry name" value="PROTEIN LIN-41"/>
    <property type="match status" value="1"/>
</dbReference>
<evidence type="ECO:0000256" key="1">
    <source>
        <dbReference type="SAM" id="MobiDB-lite"/>
    </source>
</evidence>
<evidence type="ECO:0000313" key="2">
    <source>
        <dbReference type="EMBL" id="CAF0995102.1"/>
    </source>
</evidence>
<dbReference type="PANTHER" id="PTHR24104">
    <property type="entry name" value="E3 UBIQUITIN-PROTEIN LIGASE NHLRC1-RELATED"/>
    <property type="match status" value="1"/>
</dbReference>
<feature type="compositionally biased region" description="Basic residues" evidence="1">
    <location>
        <begin position="70"/>
        <end position="81"/>
    </location>
</feature>
<name>A0A814GDR6_9BILA</name>
<dbReference type="CDD" id="cd05819">
    <property type="entry name" value="NHL"/>
    <property type="match status" value="1"/>
</dbReference>
<dbReference type="Proteomes" id="UP000663864">
    <property type="component" value="Unassembled WGS sequence"/>
</dbReference>
<dbReference type="InterPro" id="IPR050952">
    <property type="entry name" value="TRIM-NHL_E3_ligases"/>
</dbReference>
<gene>
    <name evidence="2" type="ORF">ZHD862_LOCUS12225</name>
</gene>
<dbReference type="AlphaFoldDB" id="A0A814GDR6"/>
<protein>
    <submittedName>
        <fullName evidence="2">Uncharacterized protein</fullName>
    </submittedName>
</protein>
<sequence length="403" mass="43357">MFDLYSPCRLDDVQSIEASIIKFTHHRQSRSLKSRRYYPASLKSRFRNIIHATIRGKSNTRFTDPESVDRHHHRDKSRRTSISKSPVKRSEITRRPVSTSTSGAFWNTIGVTYAGNGSQGSALNQLSSPTGIFIDSSDILYINDGGNYRSLKYLSGATSGILIAGTGTSGSASNQLGGSTRFNYVDSNQNIYISDGSNNRVMRWANGASMGVIVAGDGTSGTSLNQTRTPYGVWVDSSSNIFVAEFTNHRVTRWSSGAKVGVVVAGGNLQGTTPDKLSAPSGIVFDETNQDLYIVNGIANTVVKWRVGASNGTVLAGVPGSSGASSTYLSFPVDLTLDRWNNIYVADRTNVRIQLFCNGSSTGITIAGSGSSLILPYSVALDSQLNLYVSDNGAARIIKFSKL</sequence>
<accession>A0A814GDR6</accession>